<reference evidence="9" key="1">
    <citation type="journal article" date="1998" name="DNA Res.">
        <title>Structural analysis of Arabidopsis thaliana chromosome 5. IV. Sequence features of the regions of 1,456,315 bp covered by nineteen physically assigned P1 and TAC clones.</title>
        <authorList>
            <person name="Sato S."/>
            <person name="Kaneko T."/>
            <person name="Kotani H."/>
            <person name="Nakamura Y."/>
            <person name="Asamizu E."/>
            <person name="Miyajima N."/>
            <person name="Tabata S."/>
        </authorList>
    </citation>
    <scope>NUCLEOTIDE SEQUENCE [LARGE SCALE GENOMIC DNA]</scope>
</reference>
<evidence type="ECO:0000256" key="1">
    <source>
        <dbReference type="ARBA" id="ARBA00022723"/>
    </source>
</evidence>
<evidence type="ECO:0000313" key="7">
    <source>
        <dbReference type="Araport" id="AT5G55770"/>
    </source>
</evidence>
<evidence type="ECO:0000256" key="3">
    <source>
        <dbReference type="ARBA" id="ARBA00022771"/>
    </source>
</evidence>
<dbReference type="HOGENOM" id="CLU_014776_2_0_1"/>
<reference evidence="8 10" key="2">
    <citation type="journal article" date="2000" name="Nature">
        <title>Sequence and analysis of chromosome 5 of the plant Arabidopsis thaliana.</title>
        <authorList>
            <consortium name="Kazusa DNA Research Institute"/>
            <consortium name="Cold Spring Harbor and Washington University in St Louis Sequencing Consortium"/>
            <consortium name="European Union Arabidopsis Genome Sequencing Consortium"/>
            <person name="Tabata S."/>
            <person name="Kaneko T."/>
            <person name="Nakamura Y."/>
            <person name="Kotani H."/>
            <person name="Kato T."/>
            <person name="Asamizu E."/>
            <person name="Miyajima N."/>
            <person name="Sasamoto S."/>
            <person name="Kimura T."/>
            <person name="Hosouchi T."/>
            <person name="Kawashima K."/>
            <person name="Kohara M."/>
            <person name="Matsumoto M."/>
            <person name="Matsuno A."/>
            <person name="Muraki A."/>
            <person name="Nakayama S."/>
            <person name="Nakazaki N."/>
            <person name="Naruo K."/>
            <person name="Okumura S."/>
            <person name="Shinpo S."/>
            <person name="Takeuchi C."/>
            <person name="Wada T."/>
            <person name="Watanabe A."/>
            <person name="Yamada M."/>
            <person name="Yasuda M."/>
            <person name="Sato S."/>
            <person name="de la Bastide M."/>
            <person name="Huang E."/>
            <person name="Spiegel L."/>
            <person name="Gnoj L."/>
            <person name="O'Shaughnessy A."/>
            <person name="Preston R."/>
            <person name="Habermann K."/>
            <person name="Murray J."/>
            <person name="Johnson D."/>
            <person name="Rohlfing T."/>
            <person name="Nelson J."/>
            <person name="Stoneking T."/>
            <person name="Pepin K."/>
            <person name="Spieth J."/>
            <person name="Sekhon M."/>
            <person name="Armstrong J."/>
            <person name="Becker M."/>
            <person name="Belter E."/>
            <person name="Cordum H."/>
            <person name="Cordes M."/>
            <person name="Courtney L."/>
            <person name="Courtney W."/>
            <person name="Dante M."/>
            <person name="Du H."/>
            <person name="Edwards J."/>
            <person name="Fryman J."/>
            <person name="Haakensen B."/>
            <person name="Lamar E."/>
            <person name="Latreille P."/>
            <person name="Leonard S."/>
            <person name="Meyer R."/>
            <person name="Mulvaney E."/>
            <person name="Ozersky P."/>
            <person name="Riley A."/>
            <person name="Strowmatt C."/>
            <person name="Wagner-McPherson C."/>
            <person name="Wollam A."/>
            <person name="Yoakum M."/>
            <person name="Bell M."/>
            <person name="Dedhia N."/>
            <person name="Parnell L."/>
            <person name="Shah R."/>
            <person name="Rodriguez M."/>
            <person name="See L.H."/>
            <person name="Vil D."/>
            <person name="Baker J."/>
            <person name="Kirchoff K."/>
            <person name="Toth K."/>
            <person name="King L."/>
            <person name="Bahret A."/>
            <person name="Miller B."/>
            <person name="Marra M."/>
            <person name="Martienssen R."/>
            <person name="McCombie W.R."/>
            <person name="Wilson R.K."/>
            <person name="Murphy G."/>
            <person name="Bancroft I."/>
            <person name="Volckaert G."/>
            <person name="Wambutt R."/>
            <person name="Dusterhoft A."/>
            <person name="Stiekema W."/>
            <person name="Pohl T."/>
            <person name="Entian K.D."/>
            <person name="Terryn N."/>
            <person name="Hartley N."/>
            <person name="Bent E."/>
            <person name="Johnson S."/>
            <person name="Langham S.A."/>
            <person name="McCullagh B."/>
            <person name="Robben J."/>
            <person name="Grymonprez B."/>
            <person name="Zimmermann W."/>
            <person name="Ramsperger U."/>
            <person name="Wedler H."/>
            <person name="Balke K."/>
            <person name="Wedler E."/>
            <person name="Peters S."/>
            <person name="van Staveren M."/>
            <person name="Dirkse W."/>
            <person name="Mooijman P."/>
            <person name="Lankhorst R.K."/>
            <person name="Weitzenegger T."/>
            <person name="Bothe G."/>
            <person name="Rose M."/>
            <person name="Hauf J."/>
            <person name="Berneiser S."/>
            <person name="Hempel S."/>
            <person name="Feldpausch M."/>
            <person name="Lamberth S."/>
            <person name="Villarroel R."/>
            <person name="Gielen J."/>
            <person name="Ardiles W."/>
            <person name="Bents O."/>
            <person name="Lemcke K."/>
            <person name="Kolesov G."/>
            <person name="Mayer K."/>
            <person name="Rudd S."/>
            <person name="Schoof H."/>
            <person name="Schueller C."/>
            <person name="Zaccaria P."/>
            <person name="Mewes H.W."/>
            <person name="Bevan M."/>
            <person name="Fransz P."/>
        </authorList>
    </citation>
    <scope>NUCLEOTIDE SEQUENCE [LARGE SCALE GENOMIC DNA]</scope>
    <source>
        <strain evidence="10">cv. Columbia</strain>
    </source>
</reference>
<dbReference type="RefSeq" id="NP_200388.1">
    <property type="nucleotide sequence ID" value="NM_124959.1"/>
</dbReference>
<keyword evidence="4" id="KW-0862">Zinc</keyword>
<evidence type="ECO:0000313" key="9">
    <source>
        <dbReference type="EMBL" id="BAB09244.1"/>
    </source>
</evidence>
<evidence type="ECO:0000256" key="5">
    <source>
        <dbReference type="SAM" id="MobiDB-lite"/>
    </source>
</evidence>
<feature type="region of interest" description="Disordered" evidence="5">
    <location>
        <begin position="79"/>
        <end position="118"/>
    </location>
</feature>
<dbReference type="GO" id="GO:0008270">
    <property type="term" value="F:zinc ion binding"/>
    <property type="evidence" value="ECO:0007669"/>
    <property type="project" value="UniProtKB-KW"/>
</dbReference>
<dbReference type="PANTHER" id="PTHR32410">
    <property type="entry name" value="CYSTEINE/HISTIDINE-RICH C1 DOMAIN FAMILY PROTEIN"/>
    <property type="match status" value="1"/>
</dbReference>
<accession>Q9FM62</accession>
<dbReference type="SMART" id="SM00249">
    <property type="entry name" value="PHD"/>
    <property type="match status" value="3"/>
</dbReference>
<reference evidence="8" key="4">
    <citation type="submission" date="2016-05" db="EMBL/GenBank/DDBJ databases">
        <authorList>
            <person name="Krishnakumar V."/>
            <person name="Cheng C.-Y."/>
            <person name="Chan A.P."/>
            <person name="Schobel S."/>
            <person name="Kim M."/>
            <person name="Ferlanti E.S."/>
            <person name="Belyaeva I."/>
            <person name="Rosen B.D."/>
            <person name="Micklem G."/>
            <person name="Miller J.R."/>
            <person name="Vaughn M."/>
            <person name="Town C.D."/>
        </authorList>
    </citation>
    <scope>NUCLEOTIDE SEQUENCE</scope>
</reference>
<dbReference type="SUPFAM" id="SSF57889">
    <property type="entry name" value="Cysteine-rich domain"/>
    <property type="match status" value="5"/>
</dbReference>
<evidence type="ECO:0000313" key="10">
    <source>
        <dbReference type="Proteomes" id="UP000006548"/>
    </source>
</evidence>
<dbReference type="Pfam" id="PF03107">
    <property type="entry name" value="C1_2"/>
    <property type="match status" value="3"/>
</dbReference>
<keyword evidence="10" id="KW-1185">Reference proteome</keyword>
<dbReference type="PANTHER" id="PTHR32410:SF153">
    <property type="entry name" value="CHP-RICH ZINC FINGER PROTEIN-LIKE-RELATED"/>
    <property type="match status" value="1"/>
</dbReference>
<gene>
    <name evidence="8" type="primary">MDF20.21</name>
    <name evidence="8" type="synonym">MDF20_21</name>
    <name evidence="7 8" type="ordered locus">At5g55770</name>
</gene>
<dbReference type="Proteomes" id="UP000006548">
    <property type="component" value="Chromosome 5"/>
</dbReference>
<dbReference type="ExpressionAtlas" id="Q9FM62">
    <property type="expression patterns" value="baseline and differential"/>
</dbReference>
<dbReference type="KEGG" id="ath:AT5G55770"/>
<dbReference type="InterPro" id="IPR054483">
    <property type="entry name" value="DC1-like_CT"/>
</dbReference>
<keyword evidence="2" id="KW-0677">Repeat</keyword>
<dbReference type="InterPro" id="IPR046349">
    <property type="entry name" value="C1-like_sf"/>
</dbReference>
<organism evidence="9">
    <name type="scientific">Arabidopsis thaliana</name>
    <name type="common">Mouse-ear cress</name>
    <dbReference type="NCBI Taxonomy" id="3702"/>
    <lineage>
        <taxon>Eukaryota</taxon>
        <taxon>Viridiplantae</taxon>
        <taxon>Streptophyta</taxon>
        <taxon>Embryophyta</taxon>
        <taxon>Tracheophyta</taxon>
        <taxon>Spermatophyta</taxon>
        <taxon>Magnoliopsida</taxon>
        <taxon>eudicotyledons</taxon>
        <taxon>Gunneridae</taxon>
        <taxon>Pentapetalae</taxon>
        <taxon>rosids</taxon>
        <taxon>malvids</taxon>
        <taxon>Brassicales</taxon>
        <taxon>Brassicaceae</taxon>
        <taxon>Camelineae</taxon>
        <taxon>Arabidopsis</taxon>
    </lineage>
</organism>
<dbReference type="Pfam" id="PF22926">
    <property type="entry name" value="C1-like_CT"/>
    <property type="match status" value="1"/>
</dbReference>
<dbReference type="iPTMnet" id="Q9FM62"/>
<proteinExistence type="predicted"/>
<dbReference type="AlphaFoldDB" id="Q9FM62"/>
<dbReference type="PaxDb" id="3702-AT5G55770.1"/>
<dbReference type="Araport" id="AT5G55770"/>
<protein>
    <submittedName>
        <fullName evidence="8">Cysteine/Histidine-rich C1 domain family protein</fullName>
    </submittedName>
    <submittedName>
        <fullName evidence="9">Similarity to CHP-rich zinc finger protein-like</fullName>
    </submittedName>
</protein>
<keyword evidence="1" id="KW-0479">Metal-binding</keyword>
<feature type="domain" description="Zinc finger PHD-type" evidence="6">
    <location>
        <begin position="155"/>
        <end position="229"/>
    </location>
</feature>
<feature type="compositionally biased region" description="Acidic residues" evidence="5">
    <location>
        <begin position="79"/>
        <end position="95"/>
    </location>
</feature>
<dbReference type="InterPro" id="IPR001965">
    <property type="entry name" value="Znf_PHD"/>
</dbReference>
<evidence type="ECO:0000259" key="6">
    <source>
        <dbReference type="SMART" id="SM00249"/>
    </source>
</evidence>
<evidence type="ECO:0000256" key="4">
    <source>
        <dbReference type="ARBA" id="ARBA00022833"/>
    </source>
</evidence>
<name>Q9FM62_ARATH</name>
<dbReference type="GeneID" id="835671"/>
<feature type="domain" description="Zinc finger PHD-type" evidence="6">
    <location>
        <begin position="264"/>
        <end position="324"/>
    </location>
</feature>
<dbReference type="EMBL" id="CP002688">
    <property type="protein sequence ID" value="AED96678.1"/>
    <property type="molecule type" value="Genomic_DNA"/>
</dbReference>
<dbReference type="eggNOG" id="ENOG502SFKZ">
    <property type="taxonomic scope" value="Eukaryota"/>
</dbReference>
<dbReference type="TAIR" id="AT5G55770"/>
<reference evidence="8" key="3">
    <citation type="submission" date="2011-02" db="EMBL/GenBank/DDBJ databases">
        <authorList>
            <consortium name="TAIR"/>
            <person name="Swarbreck D."/>
            <person name="Lamesch P."/>
            <person name="Wilks C."/>
            <person name="Huala E."/>
        </authorList>
    </citation>
    <scope>NUCLEOTIDE SEQUENCE</scope>
</reference>
<sequence>MQGEEENTNITKIQISFVATMSSVGVFRKEEIDGNPYFVILTETKVDQKRRKKTYFLCPAARIKYLKFKRKMLENYDYGDDNEDDDNDADEDAKEDGDGHDKLYPFNSSSHFPNTRRGDRQGKSLLDCYLPGICKNPVVPLFRYNDKEPYCHISQCGACKGKMLDTSKDYACLQCQRKFHRECVESPLEIKHPSHPFHSLRLYGLPTFQKCFCCETSLYDMFYHCATCDLSMSPVCALKPVPIVIEQSRSHHHPLTFFPAQALICHICAVIKKFDPAYICVQCVFVVHKNCIGFPHVIRISRHSHRISFTSSLPSRKLSCGVCRKQVDNKYGAYSCLECDAYFVHSSCATHPKVWDGKELEGVPEEDDIIDDGEPFERIADGIILHPFHSHHLRLEISIAYDANKYCRGCALPIYEGQFYSCMECDFILHESCANAPRMKRHPLYPHPLTLKVAKHNIDGGIFHCSECRRVGNGFFYECGKENNIVQLDLRCASIIEPFDYQGHEHPLFLPWETEKETRCQMCKYDSGHSKLICMDCDYSICFRCATFPYMARYKHDSHFLTISNGKEESDQQDWCEICERKIVKVKERGNVLWNQKEALRYRCNVCCTTLHIDCLHGKEMYIKPRETERDHLTFHTFRDMERIFIRVHLNSSLSRPVCSRCNRRCPFPIFFKGLRLIYCSLDCVRNLPRFSLLV</sequence>
<dbReference type="InterPro" id="IPR004146">
    <property type="entry name" value="DC1"/>
</dbReference>
<feature type="domain" description="Zinc finger PHD-type" evidence="6">
    <location>
        <begin position="406"/>
        <end position="469"/>
    </location>
</feature>
<evidence type="ECO:0000256" key="2">
    <source>
        <dbReference type="ARBA" id="ARBA00022737"/>
    </source>
</evidence>
<keyword evidence="3" id="KW-0863">Zinc-finger</keyword>
<evidence type="ECO:0000313" key="8">
    <source>
        <dbReference type="EMBL" id="AED96678.1"/>
    </source>
</evidence>
<dbReference type="EMBL" id="AB009050">
    <property type="protein sequence ID" value="BAB09244.1"/>
    <property type="molecule type" value="Genomic_DNA"/>
</dbReference>
<reference evidence="10" key="5">
    <citation type="journal article" date="2017" name="Plant J.">
        <title>Araport11: a complete reannotation of the Arabidopsis thaliana reference genome.</title>
        <authorList>
            <person name="Cheng C.Y."/>
            <person name="Krishnakumar V."/>
            <person name="Chan A.P."/>
            <person name="Thibaud-Nissen F."/>
            <person name="Schobel S."/>
            <person name="Town C.D."/>
        </authorList>
    </citation>
    <scope>GENOME REANNOTATION</scope>
    <source>
        <strain evidence="10">cv. Columbia</strain>
    </source>
</reference>
<dbReference type="InterPro" id="IPR053192">
    <property type="entry name" value="Vacuole_Formation_Reg"/>
</dbReference>